<dbReference type="Proteomes" id="UP000821845">
    <property type="component" value="Chromosome 3"/>
</dbReference>
<evidence type="ECO:0000313" key="1">
    <source>
        <dbReference type="EMBL" id="KAH6936530.1"/>
    </source>
</evidence>
<sequence length="167" mass="18336">MATAAASTSELASSSKLDKTDKATMTTTPSKSSAEALSPSSKVFHYGIEEVPYQEELKSIIEEIRFAVADVGMSTLPSDELASFFNLKTKEDKRMCVMMSRQGFQIVGSDYDTQDIEDGQCFETVNALLDSLSPTYRKLFSEALTKKLQELQTDDQSVDETAASSDK</sequence>
<evidence type="ECO:0000313" key="2">
    <source>
        <dbReference type="Proteomes" id="UP000821845"/>
    </source>
</evidence>
<accession>A0ACB7SPI9</accession>
<name>A0ACB7SPI9_HYAAI</name>
<comment type="caution">
    <text evidence="1">The sequence shown here is derived from an EMBL/GenBank/DDBJ whole genome shotgun (WGS) entry which is preliminary data.</text>
</comment>
<organism evidence="1 2">
    <name type="scientific">Hyalomma asiaticum</name>
    <name type="common">Tick</name>
    <dbReference type="NCBI Taxonomy" id="266040"/>
    <lineage>
        <taxon>Eukaryota</taxon>
        <taxon>Metazoa</taxon>
        <taxon>Ecdysozoa</taxon>
        <taxon>Arthropoda</taxon>
        <taxon>Chelicerata</taxon>
        <taxon>Arachnida</taxon>
        <taxon>Acari</taxon>
        <taxon>Parasitiformes</taxon>
        <taxon>Ixodida</taxon>
        <taxon>Ixodoidea</taxon>
        <taxon>Ixodidae</taxon>
        <taxon>Hyalomminae</taxon>
        <taxon>Hyalomma</taxon>
    </lineage>
</organism>
<reference evidence="1" key="1">
    <citation type="submission" date="2020-05" db="EMBL/GenBank/DDBJ databases">
        <title>Large-scale comparative analyses of tick genomes elucidate their genetic diversity and vector capacities.</title>
        <authorList>
            <person name="Jia N."/>
            <person name="Wang J."/>
            <person name="Shi W."/>
            <person name="Du L."/>
            <person name="Sun Y."/>
            <person name="Zhan W."/>
            <person name="Jiang J."/>
            <person name="Wang Q."/>
            <person name="Zhang B."/>
            <person name="Ji P."/>
            <person name="Sakyi L.B."/>
            <person name="Cui X."/>
            <person name="Yuan T."/>
            <person name="Jiang B."/>
            <person name="Yang W."/>
            <person name="Lam T.T.-Y."/>
            <person name="Chang Q."/>
            <person name="Ding S."/>
            <person name="Wang X."/>
            <person name="Zhu J."/>
            <person name="Ruan X."/>
            <person name="Zhao L."/>
            <person name="Wei J."/>
            <person name="Que T."/>
            <person name="Du C."/>
            <person name="Cheng J."/>
            <person name="Dai P."/>
            <person name="Han X."/>
            <person name="Huang E."/>
            <person name="Gao Y."/>
            <person name="Liu J."/>
            <person name="Shao H."/>
            <person name="Ye R."/>
            <person name="Li L."/>
            <person name="Wei W."/>
            <person name="Wang X."/>
            <person name="Wang C."/>
            <person name="Yang T."/>
            <person name="Huo Q."/>
            <person name="Li W."/>
            <person name="Guo W."/>
            <person name="Chen H."/>
            <person name="Zhou L."/>
            <person name="Ni X."/>
            <person name="Tian J."/>
            <person name="Zhou Y."/>
            <person name="Sheng Y."/>
            <person name="Liu T."/>
            <person name="Pan Y."/>
            <person name="Xia L."/>
            <person name="Li J."/>
            <person name="Zhao F."/>
            <person name="Cao W."/>
        </authorList>
    </citation>
    <scope>NUCLEOTIDE SEQUENCE</scope>
    <source>
        <strain evidence="1">Hyas-2018</strain>
    </source>
</reference>
<keyword evidence="2" id="KW-1185">Reference proteome</keyword>
<dbReference type="EMBL" id="CM023483">
    <property type="protein sequence ID" value="KAH6936530.1"/>
    <property type="molecule type" value="Genomic_DNA"/>
</dbReference>
<gene>
    <name evidence="1" type="ORF">HPB50_018929</name>
</gene>
<proteinExistence type="predicted"/>
<protein>
    <submittedName>
        <fullName evidence="1">Uncharacterized protein</fullName>
    </submittedName>
</protein>